<dbReference type="PANTHER" id="PTHR21319">
    <property type="entry name" value="RING FINGER AND CHY ZINC FINGER DOMAIN-CONTAINING PROTEIN 1"/>
    <property type="match status" value="1"/>
</dbReference>
<comment type="caution">
    <text evidence="8">The sequence shown here is derived from an EMBL/GenBank/DDBJ whole genome shotgun (WGS) entry which is preliminary data.</text>
</comment>
<dbReference type="InterPro" id="IPR012312">
    <property type="entry name" value="Hemerythrin-like"/>
</dbReference>
<dbReference type="Proteomes" id="UP000712281">
    <property type="component" value="Unassembled WGS sequence"/>
</dbReference>
<dbReference type="GO" id="GO:0006511">
    <property type="term" value="P:ubiquitin-dependent protein catabolic process"/>
    <property type="evidence" value="ECO:0007669"/>
    <property type="project" value="TreeGrafter"/>
</dbReference>
<dbReference type="Pfam" id="PF13639">
    <property type="entry name" value="zf-RING_2"/>
    <property type="match status" value="1"/>
</dbReference>
<evidence type="ECO:0000256" key="3">
    <source>
        <dbReference type="ARBA" id="ARBA00022771"/>
    </source>
</evidence>
<proteinExistence type="predicted"/>
<dbReference type="InterPro" id="IPR013083">
    <property type="entry name" value="Znf_RING/FYVE/PHD"/>
</dbReference>
<dbReference type="Gene3D" id="3.30.40.10">
    <property type="entry name" value="Zinc/RING finger domain, C3HC4 (zinc finger)"/>
    <property type="match status" value="1"/>
</dbReference>
<accession>A0A8S9MKP4</accession>
<evidence type="ECO:0000313" key="9">
    <source>
        <dbReference type="Proteomes" id="UP000712281"/>
    </source>
</evidence>
<gene>
    <name evidence="8" type="ORF">F2Q68_00042171</name>
</gene>
<dbReference type="InterPro" id="IPR039512">
    <property type="entry name" value="RCHY1_zinc-ribbon"/>
</dbReference>
<keyword evidence="4" id="KW-0862">Zinc</keyword>
<reference evidence="8" key="1">
    <citation type="submission" date="2019-12" db="EMBL/GenBank/DDBJ databases">
        <title>Genome sequencing and annotation of Brassica cretica.</title>
        <authorList>
            <person name="Studholme D.J."/>
            <person name="Sarris P.F."/>
        </authorList>
    </citation>
    <scope>NUCLEOTIDE SEQUENCE</scope>
    <source>
        <strain evidence="8">PFS-001/15</strain>
        <tissue evidence="8">Leaf</tissue>
    </source>
</reference>
<dbReference type="GO" id="GO:0061630">
    <property type="term" value="F:ubiquitin protein ligase activity"/>
    <property type="evidence" value="ECO:0007669"/>
    <property type="project" value="TreeGrafter"/>
</dbReference>
<dbReference type="AlphaFoldDB" id="A0A8S9MKP4"/>
<dbReference type="PROSITE" id="PS50089">
    <property type="entry name" value="ZF_RING_2"/>
    <property type="match status" value="1"/>
</dbReference>
<dbReference type="GO" id="GO:0006879">
    <property type="term" value="P:intracellular iron ion homeostasis"/>
    <property type="evidence" value="ECO:0007669"/>
    <property type="project" value="UniProtKB-ARBA"/>
</dbReference>
<dbReference type="SMART" id="SM00184">
    <property type="entry name" value="RING"/>
    <property type="match status" value="1"/>
</dbReference>
<dbReference type="Gene3D" id="2.20.28.10">
    <property type="match status" value="1"/>
</dbReference>
<dbReference type="SUPFAM" id="SSF57850">
    <property type="entry name" value="RING/U-box"/>
    <property type="match status" value="1"/>
</dbReference>
<evidence type="ECO:0000256" key="5">
    <source>
        <dbReference type="PROSITE-ProRule" id="PRU00175"/>
    </source>
</evidence>
<dbReference type="GO" id="GO:0016874">
    <property type="term" value="F:ligase activity"/>
    <property type="evidence" value="ECO:0007669"/>
    <property type="project" value="UniProtKB-KW"/>
</dbReference>
<dbReference type="FunFam" id="3.30.40.10:FF:000208">
    <property type="entry name" value="Zinc finger protein-related isoform 1"/>
    <property type="match status" value="1"/>
</dbReference>
<dbReference type="CDD" id="cd16464">
    <property type="entry name" value="RING-H2_Pirh2-like"/>
    <property type="match status" value="1"/>
</dbReference>
<protein>
    <recommendedName>
        <fullName evidence="7">RING-type domain-containing protein</fullName>
    </recommendedName>
</protein>
<feature type="region of interest" description="Disordered" evidence="6">
    <location>
        <begin position="1"/>
        <end position="23"/>
    </location>
</feature>
<dbReference type="EMBL" id="QGKW02000007">
    <property type="protein sequence ID" value="KAF2618006.1"/>
    <property type="molecule type" value="Genomic_DNA"/>
</dbReference>
<evidence type="ECO:0000313" key="8">
    <source>
        <dbReference type="EMBL" id="KAF2618006.1"/>
    </source>
</evidence>
<evidence type="ECO:0000256" key="2">
    <source>
        <dbReference type="ARBA" id="ARBA00022723"/>
    </source>
</evidence>
<dbReference type="CDD" id="cd12108">
    <property type="entry name" value="Hr-like"/>
    <property type="match status" value="1"/>
</dbReference>
<evidence type="ECO:0000256" key="1">
    <source>
        <dbReference type="ARBA" id="ARBA00022598"/>
    </source>
</evidence>
<dbReference type="GO" id="GO:0008270">
    <property type="term" value="F:zinc ion binding"/>
    <property type="evidence" value="ECO:0007669"/>
    <property type="project" value="UniProtKB-KW"/>
</dbReference>
<dbReference type="Gene3D" id="1.20.120.520">
    <property type="entry name" value="nmb1532 protein domain like"/>
    <property type="match status" value="1"/>
</dbReference>
<sequence length="364" mass="41433">MGVGVPLPPDKNRRENKPPDIASSSSAVSVVNARLSDSPILLFVYFHKAFRAQLAELHRLAGDRVKTGSYLAVELRRKFDYVKLVYKYHSAAEDEVIFSALDTRVKNIAFNYSLEHDSTEDLFTSVFHWLHVLEEERGDTADVLREVILCIGTIQSSICHHMLKEERQVFPLLIENFSSEEQASLVWQFMCSVPVMVLEEIFPWMTSLLSPMERSEVENCVKQVVPKELSLQLVFIAEKSIIVHIAISAGEKCLEDNCPICHEYIFTSNSPAKALPCGHVMHSACFQEYTCSHYTCPICSKSLGDMKVYFRMLDALLAEQKMPDEYLNQTQVILCNDCGRKGNAPYHWLYHKCSCCASYNTRLL</sequence>
<dbReference type="Pfam" id="PF01814">
    <property type="entry name" value="Hemerythrin"/>
    <property type="match status" value="1"/>
</dbReference>
<dbReference type="GO" id="GO:0016567">
    <property type="term" value="P:protein ubiquitination"/>
    <property type="evidence" value="ECO:0007669"/>
    <property type="project" value="TreeGrafter"/>
</dbReference>
<name>A0A8S9MKP4_BRACR</name>
<keyword evidence="1" id="KW-0436">Ligase</keyword>
<feature type="domain" description="RING-type" evidence="7">
    <location>
        <begin position="258"/>
        <end position="300"/>
    </location>
</feature>
<evidence type="ECO:0000256" key="6">
    <source>
        <dbReference type="SAM" id="MobiDB-lite"/>
    </source>
</evidence>
<organism evidence="8 9">
    <name type="scientific">Brassica cretica</name>
    <name type="common">Mustard</name>
    <dbReference type="NCBI Taxonomy" id="69181"/>
    <lineage>
        <taxon>Eukaryota</taxon>
        <taxon>Viridiplantae</taxon>
        <taxon>Streptophyta</taxon>
        <taxon>Embryophyta</taxon>
        <taxon>Tracheophyta</taxon>
        <taxon>Spermatophyta</taxon>
        <taxon>Magnoliopsida</taxon>
        <taxon>eudicotyledons</taxon>
        <taxon>Gunneridae</taxon>
        <taxon>Pentapetalae</taxon>
        <taxon>rosids</taxon>
        <taxon>malvids</taxon>
        <taxon>Brassicales</taxon>
        <taxon>Brassicaceae</taxon>
        <taxon>Brassiceae</taxon>
        <taxon>Brassica</taxon>
    </lineage>
</organism>
<dbReference type="InterPro" id="IPR001841">
    <property type="entry name" value="Znf_RING"/>
</dbReference>
<keyword evidence="2" id="KW-0479">Metal-binding</keyword>
<evidence type="ECO:0000259" key="7">
    <source>
        <dbReference type="PROSITE" id="PS50089"/>
    </source>
</evidence>
<keyword evidence="3 5" id="KW-0863">Zinc-finger</keyword>
<evidence type="ECO:0000256" key="4">
    <source>
        <dbReference type="ARBA" id="ARBA00022833"/>
    </source>
</evidence>
<dbReference type="Pfam" id="PF14599">
    <property type="entry name" value="zinc_ribbon_6"/>
    <property type="match status" value="1"/>
</dbReference>
<dbReference type="PANTHER" id="PTHR21319:SF47">
    <property type="entry name" value="CHY-TYPE DOMAIN-CONTAINING PROTEIN"/>
    <property type="match status" value="1"/>
</dbReference>
<dbReference type="GO" id="GO:0005634">
    <property type="term" value="C:nucleus"/>
    <property type="evidence" value="ECO:0007669"/>
    <property type="project" value="TreeGrafter"/>
</dbReference>